<dbReference type="KEGG" id="bsed:DN745_10765"/>
<name>A0A2Z4FLJ1_9DELT</name>
<evidence type="ECO:0000313" key="1">
    <source>
        <dbReference type="EMBL" id="AWV89792.1"/>
    </source>
</evidence>
<gene>
    <name evidence="1" type="ORF">DN745_10765</name>
</gene>
<protein>
    <submittedName>
        <fullName evidence="1">Uncharacterized protein</fullName>
    </submittedName>
</protein>
<keyword evidence="2" id="KW-1185">Reference proteome</keyword>
<dbReference type="OrthoDB" id="5524609at2"/>
<evidence type="ECO:0000313" key="2">
    <source>
        <dbReference type="Proteomes" id="UP000249799"/>
    </source>
</evidence>
<organism evidence="1 2">
    <name type="scientific">Bradymonas sediminis</name>
    <dbReference type="NCBI Taxonomy" id="1548548"/>
    <lineage>
        <taxon>Bacteria</taxon>
        <taxon>Deltaproteobacteria</taxon>
        <taxon>Bradymonadales</taxon>
        <taxon>Bradymonadaceae</taxon>
        <taxon>Bradymonas</taxon>
    </lineage>
</organism>
<dbReference type="EMBL" id="CP030032">
    <property type="protein sequence ID" value="AWV89792.1"/>
    <property type="molecule type" value="Genomic_DNA"/>
</dbReference>
<proteinExistence type="predicted"/>
<dbReference type="AlphaFoldDB" id="A0A2Z4FLJ1"/>
<dbReference type="Proteomes" id="UP000249799">
    <property type="component" value="Chromosome"/>
</dbReference>
<reference evidence="1 2" key="1">
    <citation type="submission" date="2018-06" db="EMBL/GenBank/DDBJ databases">
        <title>Lujinxingia sediminis gen. nov. sp. nov., a new facultative anaerobic member of the class Deltaproteobacteria, and proposal of Lujinxingaceae fam. nov.</title>
        <authorList>
            <person name="Guo L.-Y."/>
            <person name="Li C.-M."/>
            <person name="Wang S."/>
            <person name="Du Z.-J."/>
        </authorList>
    </citation>
    <scope>NUCLEOTIDE SEQUENCE [LARGE SCALE GENOMIC DNA]</scope>
    <source>
        <strain evidence="1 2">FA350</strain>
    </source>
</reference>
<sequence>MVFASTAFAQQGVIDLEETVIKGRIQKPEAFYILQPANLDYEPFKEKPSFIPELIKTVDEKEF</sequence>
<accession>A0A2Z4FLJ1</accession>